<keyword evidence="4" id="KW-1185">Reference proteome</keyword>
<accession>A0A9N7U602</accession>
<organism evidence="3 4">
    <name type="scientific">Pleuronectes platessa</name>
    <name type="common">European plaice</name>
    <dbReference type="NCBI Taxonomy" id="8262"/>
    <lineage>
        <taxon>Eukaryota</taxon>
        <taxon>Metazoa</taxon>
        <taxon>Chordata</taxon>
        <taxon>Craniata</taxon>
        <taxon>Vertebrata</taxon>
        <taxon>Euteleostomi</taxon>
        <taxon>Actinopterygii</taxon>
        <taxon>Neopterygii</taxon>
        <taxon>Teleostei</taxon>
        <taxon>Neoteleostei</taxon>
        <taxon>Acanthomorphata</taxon>
        <taxon>Carangaria</taxon>
        <taxon>Pleuronectiformes</taxon>
        <taxon>Pleuronectoidei</taxon>
        <taxon>Pleuronectidae</taxon>
        <taxon>Pleuronectes</taxon>
    </lineage>
</organism>
<proteinExistence type="predicted"/>
<comment type="caution">
    <text evidence="3">The sequence shown here is derived from an EMBL/GenBank/DDBJ whole genome shotgun (WGS) entry which is preliminary data.</text>
</comment>
<name>A0A9N7U602_PLEPL</name>
<dbReference type="InterPro" id="IPR013783">
    <property type="entry name" value="Ig-like_fold"/>
</dbReference>
<protein>
    <recommendedName>
        <fullName evidence="2">Ig-like domain-containing protein</fullName>
    </recommendedName>
</protein>
<dbReference type="AlphaFoldDB" id="A0A9N7U602"/>
<feature type="chain" id="PRO_5040297869" description="Ig-like domain-containing protein" evidence="1">
    <location>
        <begin position="17"/>
        <end position="126"/>
    </location>
</feature>
<dbReference type="EMBL" id="CADEAL010000802">
    <property type="protein sequence ID" value="CAB1425438.1"/>
    <property type="molecule type" value="Genomic_DNA"/>
</dbReference>
<feature type="domain" description="Ig-like" evidence="2">
    <location>
        <begin position="62"/>
        <end position="126"/>
    </location>
</feature>
<evidence type="ECO:0000259" key="2">
    <source>
        <dbReference type="PROSITE" id="PS50835"/>
    </source>
</evidence>
<gene>
    <name evidence="3" type="ORF">PLEPLA_LOCUS13368</name>
</gene>
<dbReference type="Proteomes" id="UP001153269">
    <property type="component" value="Unassembled WGS sequence"/>
</dbReference>
<feature type="signal peptide" evidence="1">
    <location>
        <begin position="1"/>
        <end position="16"/>
    </location>
</feature>
<dbReference type="SUPFAM" id="SSF48726">
    <property type="entry name" value="Immunoglobulin"/>
    <property type="match status" value="1"/>
</dbReference>
<sequence length="126" mass="13835">MLILFQLLLLLGATLKQEPGSFVLYINKAEPSDAGVYYCMEQLNLDMKLLIGTFLKIKGPEPDITAVIQVPPSDPVGSGDSVTLQCSVLSDSDNHTCPTYDKLYWFRADESHPSLVYVHGSSGENL</sequence>
<dbReference type="InterPro" id="IPR036179">
    <property type="entry name" value="Ig-like_dom_sf"/>
</dbReference>
<evidence type="ECO:0000313" key="3">
    <source>
        <dbReference type="EMBL" id="CAB1425438.1"/>
    </source>
</evidence>
<evidence type="ECO:0000256" key="1">
    <source>
        <dbReference type="SAM" id="SignalP"/>
    </source>
</evidence>
<dbReference type="InterPro" id="IPR007110">
    <property type="entry name" value="Ig-like_dom"/>
</dbReference>
<evidence type="ECO:0000313" key="4">
    <source>
        <dbReference type="Proteomes" id="UP001153269"/>
    </source>
</evidence>
<keyword evidence="1" id="KW-0732">Signal</keyword>
<reference evidence="3" key="1">
    <citation type="submission" date="2020-03" db="EMBL/GenBank/DDBJ databases">
        <authorList>
            <person name="Weist P."/>
        </authorList>
    </citation>
    <scope>NUCLEOTIDE SEQUENCE</scope>
</reference>
<dbReference type="Gene3D" id="2.60.40.10">
    <property type="entry name" value="Immunoglobulins"/>
    <property type="match status" value="2"/>
</dbReference>
<dbReference type="PROSITE" id="PS50835">
    <property type="entry name" value="IG_LIKE"/>
    <property type="match status" value="1"/>
</dbReference>